<dbReference type="Pfam" id="PF04055">
    <property type="entry name" value="Radical_SAM"/>
    <property type="match status" value="1"/>
</dbReference>
<dbReference type="InterPro" id="IPR013785">
    <property type="entry name" value="Aldolase_TIM"/>
</dbReference>
<accession>X0WYU8</accession>
<reference evidence="6" key="1">
    <citation type="journal article" date="2014" name="Front. Microbiol.">
        <title>High frequency of phylogenetically diverse reductive dehalogenase-homologous genes in deep subseafloor sedimentary metagenomes.</title>
        <authorList>
            <person name="Kawai M."/>
            <person name="Futagami T."/>
            <person name="Toyoda A."/>
            <person name="Takaki Y."/>
            <person name="Nishi S."/>
            <person name="Hori S."/>
            <person name="Arai W."/>
            <person name="Tsubouchi T."/>
            <person name="Morono Y."/>
            <person name="Uchiyama I."/>
            <person name="Ito T."/>
            <person name="Fujiyama A."/>
            <person name="Inagaki F."/>
            <person name="Takami H."/>
        </authorList>
    </citation>
    <scope>NUCLEOTIDE SEQUENCE</scope>
    <source>
        <strain evidence="6">Expedition CK06-06</strain>
    </source>
</reference>
<dbReference type="SUPFAM" id="SSF102114">
    <property type="entry name" value="Radical SAM enzymes"/>
    <property type="match status" value="1"/>
</dbReference>
<dbReference type="EMBL" id="BARS01047521">
    <property type="protein sequence ID" value="GAG28392.1"/>
    <property type="molecule type" value="Genomic_DNA"/>
</dbReference>
<dbReference type="AlphaFoldDB" id="X0WYU8"/>
<dbReference type="InterPro" id="IPR058240">
    <property type="entry name" value="rSAM_sf"/>
</dbReference>
<evidence type="ECO:0000256" key="1">
    <source>
        <dbReference type="ARBA" id="ARBA00022691"/>
    </source>
</evidence>
<dbReference type="InterPro" id="IPR040085">
    <property type="entry name" value="MJ0674-like"/>
</dbReference>
<gene>
    <name evidence="6" type="ORF">S01H1_71369</name>
</gene>
<evidence type="ECO:0000259" key="5">
    <source>
        <dbReference type="Pfam" id="PF04055"/>
    </source>
</evidence>
<dbReference type="InterPro" id="IPR007197">
    <property type="entry name" value="rSAM"/>
</dbReference>
<keyword evidence="2" id="KW-0479">Metal-binding</keyword>
<name>X0WYU8_9ZZZZ</name>
<feature type="domain" description="Radical SAM core" evidence="5">
    <location>
        <begin position="75"/>
        <end position="197"/>
    </location>
</feature>
<keyword evidence="4" id="KW-0411">Iron-sulfur</keyword>
<keyword evidence="1" id="KW-0949">S-adenosyl-L-methionine</keyword>
<keyword evidence="3" id="KW-0408">Iron</keyword>
<protein>
    <recommendedName>
        <fullName evidence="5">Radical SAM core domain-containing protein</fullName>
    </recommendedName>
</protein>
<comment type="caution">
    <text evidence="6">The sequence shown here is derived from an EMBL/GenBank/DDBJ whole genome shotgun (WGS) entry which is preliminary data.</text>
</comment>
<dbReference type="GO" id="GO:0003824">
    <property type="term" value="F:catalytic activity"/>
    <property type="evidence" value="ECO:0007669"/>
    <property type="project" value="InterPro"/>
</dbReference>
<feature type="non-terminal residue" evidence="6">
    <location>
        <position position="244"/>
    </location>
</feature>
<dbReference type="SFLD" id="SFLDG01099">
    <property type="entry name" value="Uncharacterised_Radical_SAM_Su"/>
    <property type="match status" value="1"/>
</dbReference>
<dbReference type="Gene3D" id="3.20.20.70">
    <property type="entry name" value="Aldolase class I"/>
    <property type="match status" value="1"/>
</dbReference>
<dbReference type="PANTHER" id="PTHR43075:SF1">
    <property type="entry name" value="FORMATE LYASE ACTIVATING ENZYME, PUTATIVE (AFU_ORTHOLOGUE AFUA_2G15630)-RELATED"/>
    <property type="match status" value="1"/>
</dbReference>
<feature type="non-terminal residue" evidence="6">
    <location>
        <position position="1"/>
    </location>
</feature>
<dbReference type="SFLD" id="SFLDS00029">
    <property type="entry name" value="Radical_SAM"/>
    <property type="match status" value="1"/>
</dbReference>
<evidence type="ECO:0000256" key="3">
    <source>
        <dbReference type="ARBA" id="ARBA00023004"/>
    </source>
</evidence>
<sequence>PSYLELEEKGILSQRIEKLYSIYENCHLCPRDCRVDRTKGETGKCKATSKVKVSSAFPHFGEERPLVGKRGSGTIFFSNCGMRCVYCQNYEISIEGEGVEISDERLAAMMMTLQRMGCHNINLVTPSHYVPNIVCALQKAIRKGLHIPLVYNCAPYETPETLQLLDGIIDIYLPDCKFMDPEHAAKYSGQTYNYPYYVKIALKEMHRQVGILQVGGRGIAVRGLMIRHLILPNNLADTDKFIKF</sequence>
<dbReference type="GO" id="GO:0046872">
    <property type="term" value="F:metal ion binding"/>
    <property type="evidence" value="ECO:0007669"/>
    <property type="project" value="UniProtKB-KW"/>
</dbReference>
<proteinExistence type="predicted"/>
<evidence type="ECO:0000256" key="4">
    <source>
        <dbReference type="ARBA" id="ARBA00023014"/>
    </source>
</evidence>
<evidence type="ECO:0000313" key="6">
    <source>
        <dbReference type="EMBL" id="GAG28392.1"/>
    </source>
</evidence>
<evidence type="ECO:0000256" key="2">
    <source>
        <dbReference type="ARBA" id="ARBA00022723"/>
    </source>
</evidence>
<dbReference type="PANTHER" id="PTHR43075">
    <property type="entry name" value="FORMATE LYASE ACTIVATING ENZYME, PUTATIVE (AFU_ORTHOLOGUE AFUA_2G15630)-RELATED"/>
    <property type="match status" value="1"/>
</dbReference>
<organism evidence="6">
    <name type="scientific">marine sediment metagenome</name>
    <dbReference type="NCBI Taxonomy" id="412755"/>
    <lineage>
        <taxon>unclassified sequences</taxon>
        <taxon>metagenomes</taxon>
        <taxon>ecological metagenomes</taxon>
    </lineage>
</organism>
<dbReference type="GO" id="GO:0051536">
    <property type="term" value="F:iron-sulfur cluster binding"/>
    <property type="evidence" value="ECO:0007669"/>
    <property type="project" value="UniProtKB-KW"/>
</dbReference>